<protein>
    <submittedName>
        <fullName evidence="1">Uncharacterized protein</fullName>
    </submittedName>
</protein>
<dbReference type="RefSeq" id="WP_380059039.1">
    <property type="nucleotide sequence ID" value="NZ_JBHSWB010000002.1"/>
</dbReference>
<keyword evidence="2" id="KW-1185">Reference proteome</keyword>
<evidence type="ECO:0000313" key="2">
    <source>
        <dbReference type="Proteomes" id="UP001596317"/>
    </source>
</evidence>
<name>A0ABW1ZS04_9DEIO</name>
<evidence type="ECO:0000313" key="1">
    <source>
        <dbReference type="EMBL" id="MFC6663132.1"/>
    </source>
</evidence>
<accession>A0ABW1ZS04</accession>
<organism evidence="1 2">
    <name type="scientific">Deinococcus multiflagellatus</name>
    <dbReference type="NCBI Taxonomy" id="1656887"/>
    <lineage>
        <taxon>Bacteria</taxon>
        <taxon>Thermotogati</taxon>
        <taxon>Deinococcota</taxon>
        <taxon>Deinococci</taxon>
        <taxon>Deinococcales</taxon>
        <taxon>Deinococcaceae</taxon>
        <taxon>Deinococcus</taxon>
    </lineage>
</organism>
<reference evidence="2" key="1">
    <citation type="journal article" date="2019" name="Int. J. Syst. Evol. Microbiol.">
        <title>The Global Catalogue of Microorganisms (GCM) 10K type strain sequencing project: providing services to taxonomists for standard genome sequencing and annotation.</title>
        <authorList>
            <consortium name="The Broad Institute Genomics Platform"/>
            <consortium name="The Broad Institute Genome Sequencing Center for Infectious Disease"/>
            <person name="Wu L."/>
            <person name="Ma J."/>
        </authorList>
    </citation>
    <scope>NUCLEOTIDE SEQUENCE [LARGE SCALE GENOMIC DNA]</scope>
    <source>
        <strain evidence="2">CCUG 63830</strain>
    </source>
</reference>
<gene>
    <name evidence="1" type="ORF">ACFP90_24105</name>
</gene>
<sequence length="247" mass="26246">MYDKVQNTDNLDKRMINLSGGYRLFVPDAASPFFNPTAGRQAINMGHVRAPSETYTPTTKKIGSAVYGNLRDVLEVTTRVEETGTFETISVRNHIIRGLWAGSKAVAAGATPIAAFQANTAYAAGQFVVPTSANGHYYEVTTAGTTSSTEPVNWKTDGTTNTSGTVTFTDRGVIPESSGLVVIPRNRASFTGMLIDVSVSAIAGQPLEIFVAPAVVLRGDGYGSGRDGENETALKFAYTLLAPRRGT</sequence>
<proteinExistence type="predicted"/>
<comment type="caution">
    <text evidence="1">The sequence shown here is derived from an EMBL/GenBank/DDBJ whole genome shotgun (WGS) entry which is preliminary data.</text>
</comment>
<dbReference type="EMBL" id="JBHSWB010000002">
    <property type="protein sequence ID" value="MFC6663132.1"/>
    <property type="molecule type" value="Genomic_DNA"/>
</dbReference>
<dbReference type="Proteomes" id="UP001596317">
    <property type="component" value="Unassembled WGS sequence"/>
</dbReference>